<dbReference type="Proteomes" id="UP000000238">
    <property type="component" value="Chromosome"/>
</dbReference>
<sequence>MLLFTSNMSSPRFPSNAGDMLMNKINLLLILTVCVLLAGCPPVYKVNLRNEAPTDIAIFYHHNDSELLRIPANGEGREHWSHYCFAISDNGFIYYFDGTELPSSVYETHMFSTSLNAIYNHGKLSYLDSNGQVAASVEGVST</sequence>
<accession>Q2SIB1</accession>
<dbReference type="KEGG" id="hch:HCH_02834"/>
<dbReference type="STRING" id="349521.HCH_02834"/>
<name>Q2SIB1_HAHCH</name>
<keyword evidence="2" id="KW-1185">Reference proteome</keyword>
<reference evidence="1 2" key="1">
    <citation type="journal article" date="2005" name="Nucleic Acids Res.">
        <title>Genomic blueprint of Hahella chejuensis, a marine microbe producing an algicidal agent.</title>
        <authorList>
            <person name="Jeong H."/>
            <person name="Yim J.H."/>
            <person name="Lee C."/>
            <person name="Choi S.-H."/>
            <person name="Park Y.K."/>
            <person name="Yoon S.H."/>
            <person name="Hur C.-G."/>
            <person name="Kang H.-Y."/>
            <person name="Kim D."/>
            <person name="Lee H.H."/>
            <person name="Park K.H."/>
            <person name="Park S.-H."/>
            <person name="Park H.-S."/>
            <person name="Lee H.K."/>
            <person name="Oh T.K."/>
            <person name="Kim J.F."/>
        </authorList>
    </citation>
    <scope>NUCLEOTIDE SEQUENCE [LARGE SCALE GENOMIC DNA]</scope>
    <source>
        <strain evidence="1 2">KCTC 2396</strain>
    </source>
</reference>
<organism evidence="1 2">
    <name type="scientific">Hahella chejuensis (strain KCTC 2396)</name>
    <dbReference type="NCBI Taxonomy" id="349521"/>
    <lineage>
        <taxon>Bacteria</taxon>
        <taxon>Pseudomonadati</taxon>
        <taxon>Pseudomonadota</taxon>
        <taxon>Gammaproteobacteria</taxon>
        <taxon>Oceanospirillales</taxon>
        <taxon>Hahellaceae</taxon>
        <taxon>Hahella</taxon>
    </lineage>
</organism>
<dbReference type="AlphaFoldDB" id="Q2SIB1"/>
<evidence type="ECO:0000313" key="1">
    <source>
        <dbReference type="EMBL" id="ABC29613.1"/>
    </source>
</evidence>
<protein>
    <submittedName>
        <fullName evidence="1">Uncharacterized protein</fullName>
    </submittedName>
</protein>
<gene>
    <name evidence="1" type="ordered locus">HCH_02834</name>
</gene>
<proteinExistence type="predicted"/>
<evidence type="ECO:0000313" key="2">
    <source>
        <dbReference type="Proteomes" id="UP000000238"/>
    </source>
</evidence>
<dbReference type="EMBL" id="CP000155">
    <property type="protein sequence ID" value="ABC29613.1"/>
    <property type="molecule type" value="Genomic_DNA"/>
</dbReference>
<dbReference type="HOGENOM" id="CLU_1813082_0_0_6"/>